<proteinExistence type="predicted"/>
<accession>A0A1F5YSB2</accession>
<dbReference type="EMBL" id="MFJA01000039">
    <property type="protein sequence ID" value="OGG03098.1"/>
    <property type="molecule type" value="Genomic_DNA"/>
</dbReference>
<comment type="caution">
    <text evidence="1">The sequence shown here is derived from an EMBL/GenBank/DDBJ whole genome shotgun (WGS) entry which is preliminary data.</text>
</comment>
<name>A0A1F5YSB2_9BACT</name>
<sequence>MNNPIASGAQVFFGAEAIKGIYKQTLEAKSLNIVCLSENYAKVIGSFFDKEYGPELFGSKIMTREILPDSQVNRRDAAKKDGVKNAVRFLKVGKPSESDYMLYGETAVLISYNPDSPFAVVVTDKDMVSNLINQFEALWKCLS</sequence>
<organism evidence="1 2">
    <name type="scientific">Candidatus Gottesmanbacteria bacterium RBG_16_37_8</name>
    <dbReference type="NCBI Taxonomy" id="1798371"/>
    <lineage>
        <taxon>Bacteria</taxon>
        <taxon>Candidatus Gottesmaniibacteriota</taxon>
    </lineage>
</organism>
<protein>
    <recommendedName>
        <fullName evidence="3">Transcription regulator TrmB C-terminal domain-containing protein</fullName>
    </recommendedName>
</protein>
<evidence type="ECO:0008006" key="3">
    <source>
        <dbReference type="Google" id="ProtNLM"/>
    </source>
</evidence>
<dbReference type="AlphaFoldDB" id="A0A1F5YSB2"/>
<dbReference type="Proteomes" id="UP000176665">
    <property type="component" value="Unassembled WGS sequence"/>
</dbReference>
<evidence type="ECO:0000313" key="2">
    <source>
        <dbReference type="Proteomes" id="UP000176665"/>
    </source>
</evidence>
<gene>
    <name evidence="1" type="ORF">A2W14_04480</name>
</gene>
<dbReference type="STRING" id="1798371.A2W14_04480"/>
<reference evidence="1 2" key="1">
    <citation type="journal article" date="2016" name="Nat. Commun.">
        <title>Thousands of microbial genomes shed light on interconnected biogeochemical processes in an aquifer system.</title>
        <authorList>
            <person name="Anantharaman K."/>
            <person name="Brown C.T."/>
            <person name="Hug L.A."/>
            <person name="Sharon I."/>
            <person name="Castelle C.J."/>
            <person name="Probst A.J."/>
            <person name="Thomas B.C."/>
            <person name="Singh A."/>
            <person name="Wilkins M.J."/>
            <person name="Karaoz U."/>
            <person name="Brodie E.L."/>
            <person name="Williams K.H."/>
            <person name="Hubbard S.S."/>
            <person name="Banfield J.F."/>
        </authorList>
    </citation>
    <scope>NUCLEOTIDE SEQUENCE [LARGE SCALE GENOMIC DNA]</scope>
</reference>
<evidence type="ECO:0000313" key="1">
    <source>
        <dbReference type="EMBL" id="OGG03098.1"/>
    </source>
</evidence>